<dbReference type="PANTHER" id="PTHR30472">
    <property type="entry name" value="FERRIC ENTEROBACTIN TRANSPORT SYSTEM PERMEASE PROTEIN"/>
    <property type="match status" value="1"/>
</dbReference>
<dbReference type="Proteomes" id="UP000184476">
    <property type="component" value="Unassembled WGS sequence"/>
</dbReference>
<feature type="transmembrane region" description="Helical" evidence="8">
    <location>
        <begin position="127"/>
        <end position="149"/>
    </location>
</feature>
<dbReference type="RefSeq" id="WP_073157134.1">
    <property type="nucleotide sequence ID" value="NZ_FQVL01000014.1"/>
</dbReference>
<evidence type="ECO:0000256" key="4">
    <source>
        <dbReference type="ARBA" id="ARBA00022475"/>
    </source>
</evidence>
<gene>
    <name evidence="9" type="ORF">SAMN05444392_11421</name>
</gene>
<keyword evidence="10" id="KW-1185">Reference proteome</keyword>
<dbReference type="STRING" id="112248.SAMN05444392_11421"/>
<dbReference type="OrthoDB" id="9811721at2"/>
<evidence type="ECO:0000256" key="1">
    <source>
        <dbReference type="ARBA" id="ARBA00004651"/>
    </source>
</evidence>
<keyword evidence="7 8" id="KW-0472">Membrane</keyword>
<dbReference type="Gene3D" id="1.10.3470.10">
    <property type="entry name" value="ABC transporter involved in vitamin B12 uptake, BtuC"/>
    <property type="match status" value="1"/>
</dbReference>
<evidence type="ECO:0000256" key="6">
    <source>
        <dbReference type="ARBA" id="ARBA00022989"/>
    </source>
</evidence>
<comment type="similarity">
    <text evidence="2">Belongs to the binding-protein-dependent transport system permease family. FecCD subfamily.</text>
</comment>
<dbReference type="FunFam" id="1.10.3470.10:FF:000001">
    <property type="entry name" value="Vitamin B12 ABC transporter permease BtuC"/>
    <property type="match status" value="1"/>
</dbReference>
<feature type="transmembrane region" description="Helical" evidence="8">
    <location>
        <begin position="248"/>
        <end position="275"/>
    </location>
</feature>
<organism evidence="9 10">
    <name type="scientific">Seinonella peptonophila</name>
    <dbReference type="NCBI Taxonomy" id="112248"/>
    <lineage>
        <taxon>Bacteria</taxon>
        <taxon>Bacillati</taxon>
        <taxon>Bacillota</taxon>
        <taxon>Bacilli</taxon>
        <taxon>Bacillales</taxon>
        <taxon>Thermoactinomycetaceae</taxon>
        <taxon>Seinonella</taxon>
    </lineage>
</organism>
<evidence type="ECO:0000256" key="8">
    <source>
        <dbReference type="SAM" id="Phobius"/>
    </source>
</evidence>
<dbReference type="PANTHER" id="PTHR30472:SF25">
    <property type="entry name" value="ABC TRANSPORTER PERMEASE PROTEIN MJ0876-RELATED"/>
    <property type="match status" value="1"/>
</dbReference>
<evidence type="ECO:0000256" key="7">
    <source>
        <dbReference type="ARBA" id="ARBA00023136"/>
    </source>
</evidence>
<feature type="transmembrane region" description="Helical" evidence="8">
    <location>
        <begin position="317"/>
        <end position="336"/>
    </location>
</feature>
<evidence type="ECO:0000256" key="3">
    <source>
        <dbReference type="ARBA" id="ARBA00022448"/>
    </source>
</evidence>
<proteinExistence type="inferred from homology"/>
<evidence type="ECO:0000256" key="5">
    <source>
        <dbReference type="ARBA" id="ARBA00022692"/>
    </source>
</evidence>
<evidence type="ECO:0000256" key="2">
    <source>
        <dbReference type="ARBA" id="ARBA00007935"/>
    </source>
</evidence>
<dbReference type="GO" id="GO:0022857">
    <property type="term" value="F:transmembrane transporter activity"/>
    <property type="evidence" value="ECO:0007669"/>
    <property type="project" value="InterPro"/>
</dbReference>
<keyword evidence="5 8" id="KW-0812">Transmembrane</keyword>
<sequence length="350" mass="38287">MNKRLRFLVWSGGGILCFLFTFMITISLGSAELSVGDVWDVIFYQMTGLYLDHKPEPFVINIIWFVRLPRVLLAGVVGAILAMSGVIFQGILRNSLADPFVLGVSSGAAAGAALSLFFGFENLWLSIWATPLAAMCGACVAIGAVLFLARNGYTWGQERLILAGMIIQAFFAALLSLIVSLSTSEIQRIIYWMMGSLSMRDWNQLLYVSIALMVGFCIAFLWSRELNLLALGDQAAAQLGVRVHFTRILLILCASMMTAVAVSVVGTIGFVGLIIPHILRFLCGGDHRFLLPLAALYGAVFLMWSDCFARTLFSPKELPIGVITAFIGVPFFAYLLKKQRKAAFTGRGIT</sequence>
<protein>
    <submittedName>
        <fullName evidence="9">Iron complex transport system permease protein</fullName>
    </submittedName>
</protein>
<dbReference type="GO" id="GO:0005886">
    <property type="term" value="C:plasma membrane"/>
    <property type="evidence" value="ECO:0007669"/>
    <property type="project" value="UniProtKB-SubCell"/>
</dbReference>
<dbReference type="SUPFAM" id="SSF81345">
    <property type="entry name" value="ABC transporter involved in vitamin B12 uptake, BtuC"/>
    <property type="match status" value="1"/>
</dbReference>
<dbReference type="InterPro" id="IPR000522">
    <property type="entry name" value="ABC_transptr_permease_BtuC"/>
</dbReference>
<dbReference type="GO" id="GO:0033214">
    <property type="term" value="P:siderophore-iron import into cell"/>
    <property type="evidence" value="ECO:0007669"/>
    <property type="project" value="TreeGrafter"/>
</dbReference>
<dbReference type="InterPro" id="IPR037294">
    <property type="entry name" value="ABC_BtuC-like"/>
</dbReference>
<feature type="transmembrane region" description="Helical" evidence="8">
    <location>
        <begin position="287"/>
        <end position="305"/>
    </location>
</feature>
<reference evidence="9 10" key="1">
    <citation type="submission" date="2016-11" db="EMBL/GenBank/DDBJ databases">
        <authorList>
            <person name="Jaros S."/>
            <person name="Januszkiewicz K."/>
            <person name="Wedrychowicz H."/>
        </authorList>
    </citation>
    <scope>NUCLEOTIDE SEQUENCE [LARGE SCALE GENOMIC DNA]</scope>
    <source>
        <strain evidence="9 10">DSM 44666</strain>
    </source>
</reference>
<dbReference type="Pfam" id="PF01032">
    <property type="entry name" value="FecCD"/>
    <property type="match status" value="1"/>
</dbReference>
<evidence type="ECO:0000313" key="10">
    <source>
        <dbReference type="Proteomes" id="UP000184476"/>
    </source>
</evidence>
<keyword evidence="3" id="KW-0813">Transport</keyword>
<dbReference type="CDD" id="cd06550">
    <property type="entry name" value="TM_ABC_iron-siderophores_like"/>
    <property type="match status" value="1"/>
</dbReference>
<keyword evidence="4" id="KW-1003">Cell membrane</keyword>
<feature type="transmembrane region" description="Helical" evidence="8">
    <location>
        <begin position="71"/>
        <end position="88"/>
    </location>
</feature>
<keyword evidence="6 8" id="KW-1133">Transmembrane helix</keyword>
<feature type="transmembrane region" description="Helical" evidence="8">
    <location>
        <begin position="161"/>
        <end position="184"/>
    </location>
</feature>
<comment type="subcellular location">
    <subcellularLocation>
        <location evidence="1">Cell membrane</location>
        <topology evidence="1">Multi-pass membrane protein</topology>
    </subcellularLocation>
</comment>
<name>A0A1M5AIM6_9BACL</name>
<evidence type="ECO:0000313" key="9">
    <source>
        <dbReference type="EMBL" id="SHF29995.1"/>
    </source>
</evidence>
<dbReference type="AlphaFoldDB" id="A0A1M5AIM6"/>
<accession>A0A1M5AIM6</accession>
<feature type="transmembrane region" description="Helical" evidence="8">
    <location>
        <begin position="205"/>
        <end position="223"/>
    </location>
</feature>
<feature type="transmembrane region" description="Helical" evidence="8">
    <location>
        <begin position="100"/>
        <end position="120"/>
    </location>
</feature>
<dbReference type="EMBL" id="FQVL01000014">
    <property type="protein sequence ID" value="SHF29995.1"/>
    <property type="molecule type" value="Genomic_DNA"/>
</dbReference>
<feature type="transmembrane region" description="Helical" evidence="8">
    <location>
        <begin position="7"/>
        <end position="27"/>
    </location>
</feature>